<reference evidence="1" key="1">
    <citation type="submission" date="2020-11" db="EMBL/GenBank/DDBJ databases">
        <authorList>
            <person name="Whitehead M."/>
        </authorList>
    </citation>
    <scope>NUCLEOTIDE SEQUENCE</scope>
    <source>
        <strain evidence="1">EGII</strain>
    </source>
</reference>
<dbReference type="Proteomes" id="UP000606786">
    <property type="component" value="Unassembled WGS sequence"/>
</dbReference>
<sequence>MILVYTIIYCHLFAREYVHAFMLTFALEPKIAKLPRHLIPIQWSQGRCTFQMRQRQAQQNNGRKRWFLLFIIIFFYSAKTHNSQRKSLVRTYVCLYVCKIVCMSCPFKCNNCCKHNKFMQFNALNLFTHNPLTPLSVCSMLTYSNNNNVQNNNSRQWIATWKPLVGGKSL</sequence>
<proteinExistence type="predicted"/>
<evidence type="ECO:0000313" key="2">
    <source>
        <dbReference type="Proteomes" id="UP000606786"/>
    </source>
</evidence>
<dbReference type="EMBL" id="CAJHJT010000001">
    <property type="protein sequence ID" value="CAD6991250.1"/>
    <property type="molecule type" value="Genomic_DNA"/>
</dbReference>
<evidence type="ECO:0000313" key="1">
    <source>
        <dbReference type="EMBL" id="CAD6991250.1"/>
    </source>
</evidence>
<protein>
    <submittedName>
        <fullName evidence="1">(Mediterranean fruit fly) hypothetical protein</fullName>
    </submittedName>
</protein>
<name>A0A811TYW2_CERCA</name>
<organism evidence="1 2">
    <name type="scientific">Ceratitis capitata</name>
    <name type="common">Mediterranean fruit fly</name>
    <name type="synonym">Tephritis capitata</name>
    <dbReference type="NCBI Taxonomy" id="7213"/>
    <lineage>
        <taxon>Eukaryota</taxon>
        <taxon>Metazoa</taxon>
        <taxon>Ecdysozoa</taxon>
        <taxon>Arthropoda</taxon>
        <taxon>Hexapoda</taxon>
        <taxon>Insecta</taxon>
        <taxon>Pterygota</taxon>
        <taxon>Neoptera</taxon>
        <taxon>Endopterygota</taxon>
        <taxon>Diptera</taxon>
        <taxon>Brachycera</taxon>
        <taxon>Muscomorpha</taxon>
        <taxon>Tephritoidea</taxon>
        <taxon>Tephritidae</taxon>
        <taxon>Ceratitis</taxon>
        <taxon>Ceratitis</taxon>
    </lineage>
</organism>
<accession>A0A811TYW2</accession>
<keyword evidence="2" id="KW-1185">Reference proteome</keyword>
<gene>
    <name evidence="1" type="ORF">CCAP1982_LOCUS185</name>
</gene>
<comment type="caution">
    <text evidence="1">The sequence shown here is derived from an EMBL/GenBank/DDBJ whole genome shotgun (WGS) entry which is preliminary data.</text>
</comment>
<dbReference type="AlphaFoldDB" id="A0A811TYW2"/>